<reference evidence="13" key="1">
    <citation type="submission" date="2016-10" db="EMBL/GenBank/DDBJ databases">
        <authorList>
            <person name="Varghese N."/>
            <person name="Submissions S."/>
        </authorList>
    </citation>
    <scope>NUCLEOTIDE SEQUENCE [LARGE SCALE GENOMIC DNA]</scope>
    <source>
        <strain evidence="13">DSM 27982</strain>
    </source>
</reference>
<dbReference type="InterPro" id="IPR052511">
    <property type="entry name" value="ATP-dep_Helicase"/>
</dbReference>
<evidence type="ECO:0000256" key="6">
    <source>
        <dbReference type="ARBA" id="ARBA00023125"/>
    </source>
</evidence>
<keyword evidence="8" id="KW-0413">Isomerase</keyword>
<dbReference type="InterPro" id="IPR045628">
    <property type="entry name" value="Lhr_WH_dom"/>
</dbReference>
<dbReference type="Pfam" id="PF00271">
    <property type="entry name" value="Helicase_C"/>
    <property type="match status" value="1"/>
</dbReference>
<dbReference type="SMART" id="SM00490">
    <property type="entry name" value="HELICc"/>
    <property type="match status" value="1"/>
</dbReference>
<feature type="domain" description="Helicase C-terminal" evidence="11">
    <location>
        <begin position="362"/>
        <end position="551"/>
    </location>
</feature>
<keyword evidence="5" id="KW-0067">ATP-binding</keyword>
<dbReference type="Gene3D" id="3.40.50.300">
    <property type="entry name" value="P-loop containing nucleotide triphosphate hydrolases"/>
    <property type="match status" value="2"/>
</dbReference>
<evidence type="ECO:0000256" key="7">
    <source>
        <dbReference type="ARBA" id="ARBA00023204"/>
    </source>
</evidence>
<dbReference type="InterPro" id="IPR055367">
    <property type="entry name" value="WH4_Lhr"/>
</dbReference>
<dbReference type="Pfam" id="PF23236">
    <property type="entry name" value="WHD_2nd_Lhr"/>
    <property type="match status" value="2"/>
</dbReference>
<keyword evidence="7" id="KW-0234">DNA repair</keyword>
<dbReference type="InterPro" id="IPR013701">
    <property type="entry name" value="Lhr-like_DEAD/DEAH_assoc"/>
</dbReference>
<proteinExistence type="predicted"/>
<evidence type="ECO:0000256" key="1">
    <source>
        <dbReference type="ARBA" id="ARBA00022741"/>
    </source>
</evidence>
<feature type="region of interest" description="Disordered" evidence="9">
    <location>
        <begin position="1479"/>
        <end position="1518"/>
    </location>
</feature>
<dbReference type="InterPro" id="IPR014001">
    <property type="entry name" value="Helicase_ATP-bd"/>
</dbReference>
<dbReference type="RefSeq" id="WP_092537255.1">
    <property type="nucleotide sequence ID" value="NZ_FNIM01000013.1"/>
</dbReference>
<dbReference type="Pfam" id="PF08494">
    <property type="entry name" value="DEAD_assoc"/>
    <property type="match status" value="1"/>
</dbReference>
<evidence type="ECO:0000256" key="4">
    <source>
        <dbReference type="ARBA" id="ARBA00022806"/>
    </source>
</evidence>
<dbReference type="SMART" id="SM00487">
    <property type="entry name" value="DEXDc"/>
    <property type="match status" value="1"/>
</dbReference>
<evidence type="ECO:0000256" key="8">
    <source>
        <dbReference type="ARBA" id="ARBA00023235"/>
    </source>
</evidence>
<organism evidence="12 13">
    <name type="scientific">Actinomyces ruminicola</name>
    <dbReference type="NCBI Taxonomy" id="332524"/>
    <lineage>
        <taxon>Bacteria</taxon>
        <taxon>Bacillati</taxon>
        <taxon>Actinomycetota</taxon>
        <taxon>Actinomycetes</taxon>
        <taxon>Actinomycetales</taxon>
        <taxon>Actinomycetaceae</taxon>
        <taxon>Actinomyces</taxon>
    </lineage>
</organism>
<feature type="region of interest" description="Disordered" evidence="9">
    <location>
        <begin position="274"/>
        <end position="326"/>
    </location>
</feature>
<feature type="domain" description="Helicase ATP-binding" evidence="10">
    <location>
        <begin position="33"/>
        <end position="240"/>
    </location>
</feature>
<dbReference type="Pfam" id="PF23235">
    <property type="entry name" value="WHD_3rd_Lhr"/>
    <property type="match status" value="1"/>
</dbReference>
<dbReference type="PANTHER" id="PTHR47962:SF5">
    <property type="entry name" value="ATP-DEPENDENT HELICASE LHR-RELATED"/>
    <property type="match status" value="1"/>
</dbReference>
<dbReference type="GO" id="GO:0005524">
    <property type="term" value="F:ATP binding"/>
    <property type="evidence" value="ECO:0007669"/>
    <property type="project" value="UniProtKB-KW"/>
</dbReference>
<dbReference type="InterPro" id="IPR055368">
    <property type="entry name" value="WH3_Lhr"/>
</dbReference>
<feature type="region of interest" description="Disordered" evidence="9">
    <location>
        <begin position="1623"/>
        <end position="1657"/>
    </location>
</feature>
<gene>
    <name evidence="12" type="ORF">SAMN05216355_11333</name>
</gene>
<sequence length="1805" mass="189489">MPPTLPETFAPATRAWFDAAFPAGPTPVQLRAWEAIGRGENALVIAPTGSGKTLAAFLSAIDRLARPGAQVAQGDEPTSADRPARQPHRGVRVLYISPLKALGADVERNLRRPLAGITAAAADLDAPAAPISVGMRTGDTTPAERRRLRTHPPDILITTPESLYLMLTSAVRETLRSVETVIVDEIHSFAGEKRGTHLALSLERLDDLLPRPAQRIGLSATVRPPEEIARFLGGTHPVSIIADDARTAPDVTVAVPVTDMARVPATWDRHERALRGTPRRSGTAGVGGGAGDRAGDPVGARVGSTRADGRAPVGTGGRGGRSGREAWRSDRALRAAMAPGRADGEAPARMTASIWPHIEHALLEQILAHRTTLIFVNSRGVCERLTAHLNEAYAEYLAARGPAAAEGSEDMALEPVRHHESWEMGESHHARPLPEGVPVIAKAHHGSVSKEQRREVEEELKSGELRCVVATASLELGIDMGSIDLVLQVAPPPSVAAGLQRVGRAEHRVGGRPRGIIYPVEHTQLVDAVVAAEGMRTGGIERTSLVPNALDVLAQQTVAAVAVEDRTADDWYATVTRAAPYRGLPRTAFDSVLNLLAGGYASAELADFSPRIFWDRKTGALTARPAAQRLAVAASGTIPDRGLFPVMLPEGDAAAGRRRVGELDEEMVNESSVGDVITLGTSSWRIREIGADRVVVDPAPGRSARLPFWRGEGVGRPAPTGAAKGAFLREAAAALGDGGFGDPPQPELTERLGRAGLDTSAQANLVSLLREQRAATGVVPSDTTIVLECCRDEDGNWRLILHSMLGRRVHEPWAMAIKERARRMLGFDPQIVTGDDGLVLLAPPSERPPGGELFIFDPAEIEQLVRTRVDQTAVFAARFRECAARALLMPGARPGRRTPLWLQRLKAGQLLEASRQFPGFPVLVEAARECLQDVWDLPALRGLMERLAAGRAQVVEAATHTPSPFAGPLLFGYTATFLYQYDVPNDERRAHLLSLDPDAVAELVGDGGIADLLDEEVMARVECELQRLEPGRRVRADAEGLADLLRELGPLTVGELAARCRGDDGESAGEMVAHEAVGEPEPDAAGGGTEGESASGGGSADVGVAVGSGILAVVRSGLAELERARRAFPVRVGGRECWARTEDATVLHGALGVAVPDWADGASSVAGSRTPLAELLLRHARTHAAVTAEAVARAFGLGVSVAADELKALADEGTLMRLGGGDQARWMAPGVFTRVRNRSLAKARAAVKPVPAAALQQLVLERAGITARVEYTGAEPAAAGAPARPGAVAGSAAYGVGIAPPHGVEALAEAIAALEGVWLPAGLWEAVVFPARVADYRPSVLDELIASGEVVWVCRARGAAGADAAATAGVPAPSVAAAAPRSTDPSRSGALLGEIAFFPSDSPLAPAVGASLGRDELDPEEHWALVLSGRLTASSFAPVRTVLQPRPTAAPLRRVSSRRTRRYGGYRSGYYTDRARLAGSAGLPRSTPPASQPLPPPGSRRPSASTGGGVPSNGSTVAAGHNPALVAALATASWHRLSPQQVTAEEQAVVDVESLLDRYGVVSRDVALAAGVPGGIGPLLPVLRRMEDTGVVARGAFVDGLGPSQFAGRETVDRLRALAGRDADGDVMEAPTAVQKGEGSRPSGATSESLPAPDPGAAPVPVVLDLKDPACLVGGVVPWPEPALPPELAARAAAVADAAELPRPAARQGARVVLIGGRPVLHVAERLRALTAYTANRAELERALAAVVAAETRDLLRRAARSGKRVVETLNGVSALDPEVGRLLETAGLVRDPRGMRLHIDPYRS</sequence>
<keyword evidence="6" id="KW-0238">DNA-binding</keyword>
<dbReference type="STRING" id="332524.SAMN04487766_10858"/>
<evidence type="ECO:0000256" key="5">
    <source>
        <dbReference type="ARBA" id="ARBA00022840"/>
    </source>
</evidence>
<keyword evidence="13" id="KW-1185">Reference proteome</keyword>
<keyword evidence="1" id="KW-0547">Nucleotide-binding</keyword>
<feature type="region of interest" description="Disordered" evidence="9">
    <location>
        <begin position="1078"/>
        <end position="1099"/>
    </location>
</feature>
<dbReference type="GO" id="GO:0006281">
    <property type="term" value="P:DNA repair"/>
    <property type="evidence" value="ECO:0007669"/>
    <property type="project" value="UniProtKB-KW"/>
</dbReference>
<feature type="compositionally biased region" description="Gly residues" evidence="9">
    <location>
        <begin position="1085"/>
        <end position="1099"/>
    </location>
</feature>
<accession>A0A1H0E2B0</accession>
<dbReference type="InterPro" id="IPR001650">
    <property type="entry name" value="Helicase_C-like"/>
</dbReference>
<dbReference type="EMBL" id="FNIM01000013">
    <property type="protein sequence ID" value="SDN76433.1"/>
    <property type="molecule type" value="Genomic_DNA"/>
</dbReference>
<keyword evidence="3" id="KW-0378">Hydrolase</keyword>
<name>A0A1H0E2B0_9ACTO</name>
<dbReference type="Pfam" id="PF00270">
    <property type="entry name" value="DEAD"/>
    <property type="match status" value="1"/>
</dbReference>
<feature type="compositionally biased region" description="Pro residues" evidence="9">
    <location>
        <begin position="1486"/>
        <end position="1499"/>
    </location>
</feature>
<dbReference type="PANTHER" id="PTHR47962">
    <property type="entry name" value="ATP-DEPENDENT HELICASE LHR-RELATED-RELATED"/>
    <property type="match status" value="1"/>
</dbReference>
<evidence type="ECO:0000313" key="12">
    <source>
        <dbReference type="EMBL" id="SDN76433.1"/>
    </source>
</evidence>
<evidence type="ECO:0000256" key="2">
    <source>
        <dbReference type="ARBA" id="ARBA00022763"/>
    </source>
</evidence>
<dbReference type="InterPro" id="IPR027417">
    <property type="entry name" value="P-loop_NTPase"/>
</dbReference>
<evidence type="ECO:0000313" key="13">
    <source>
        <dbReference type="Proteomes" id="UP000198541"/>
    </source>
</evidence>
<dbReference type="PROSITE" id="PS51192">
    <property type="entry name" value="HELICASE_ATP_BIND_1"/>
    <property type="match status" value="1"/>
</dbReference>
<keyword evidence="2" id="KW-0227">DNA damage</keyword>
<dbReference type="CDD" id="cd17922">
    <property type="entry name" value="DEXHc_LHR-like"/>
    <property type="match status" value="1"/>
</dbReference>
<dbReference type="InterPro" id="IPR011545">
    <property type="entry name" value="DEAD/DEAH_box_helicase_dom"/>
</dbReference>
<dbReference type="GO" id="GO:0004386">
    <property type="term" value="F:helicase activity"/>
    <property type="evidence" value="ECO:0007669"/>
    <property type="project" value="UniProtKB-KW"/>
</dbReference>
<dbReference type="GO" id="GO:0003677">
    <property type="term" value="F:DNA binding"/>
    <property type="evidence" value="ECO:0007669"/>
    <property type="project" value="UniProtKB-KW"/>
</dbReference>
<evidence type="ECO:0000256" key="3">
    <source>
        <dbReference type="ARBA" id="ARBA00022801"/>
    </source>
</evidence>
<evidence type="ECO:0000259" key="11">
    <source>
        <dbReference type="PROSITE" id="PS51194"/>
    </source>
</evidence>
<dbReference type="GO" id="GO:0016887">
    <property type="term" value="F:ATP hydrolysis activity"/>
    <property type="evidence" value="ECO:0007669"/>
    <property type="project" value="TreeGrafter"/>
</dbReference>
<protein>
    <submittedName>
        <fullName evidence="12">ATP-dependent helicase Lhr and Lhr-like helicase</fullName>
    </submittedName>
</protein>
<keyword evidence="4 12" id="KW-0347">Helicase</keyword>
<feature type="region of interest" description="Disordered" evidence="9">
    <location>
        <begin position="68"/>
        <end position="87"/>
    </location>
</feature>
<dbReference type="PROSITE" id="PS51194">
    <property type="entry name" value="HELICASE_CTER"/>
    <property type="match status" value="1"/>
</dbReference>
<evidence type="ECO:0000259" key="10">
    <source>
        <dbReference type="PROSITE" id="PS51192"/>
    </source>
</evidence>
<dbReference type="SUPFAM" id="SSF52540">
    <property type="entry name" value="P-loop containing nucleoside triphosphate hydrolases"/>
    <property type="match status" value="1"/>
</dbReference>
<evidence type="ECO:0000256" key="9">
    <source>
        <dbReference type="SAM" id="MobiDB-lite"/>
    </source>
</evidence>
<dbReference type="Proteomes" id="UP000198541">
    <property type="component" value="Unassembled WGS sequence"/>
</dbReference>
<dbReference type="InterPro" id="IPR055369">
    <property type="entry name" value="WH2_Lhr"/>
</dbReference>
<dbReference type="Pfam" id="PF23234">
    <property type="entry name" value="WHD_4th_Lhr"/>
    <property type="match status" value="1"/>
</dbReference>
<dbReference type="Pfam" id="PF19306">
    <property type="entry name" value="WHD_Lhr"/>
    <property type="match status" value="1"/>
</dbReference>